<dbReference type="InParanoid" id="A0A401GR06"/>
<evidence type="ECO:0000313" key="3">
    <source>
        <dbReference type="Proteomes" id="UP000287166"/>
    </source>
</evidence>
<feature type="region of interest" description="Disordered" evidence="1">
    <location>
        <begin position="171"/>
        <end position="191"/>
    </location>
</feature>
<organism evidence="2 3">
    <name type="scientific">Sparassis crispa</name>
    <dbReference type="NCBI Taxonomy" id="139825"/>
    <lineage>
        <taxon>Eukaryota</taxon>
        <taxon>Fungi</taxon>
        <taxon>Dikarya</taxon>
        <taxon>Basidiomycota</taxon>
        <taxon>Agaricomycotina</taxon>
        <taxon>Agaricomycetes</taxon>
        <taxon>Polyporales</taxon>
        <taxon>Sparassidaceae</taxon>
        <taxon>Sparassis</taxon>
    </lineage>
</organism>
<dbReference type="RefSeq" id="XP_027615556.1">
    <property type="nucleotide sequence ID" value="XM_027759755.1"/>
</dbReference>
<dbReference type="Proteomes" id="UP000287166">
    <property type="component" value="Unassembled WGS sequence"/>
</dbReference>
<keyword evidence="3" id="KW-1185">Reference proteome</keyword>
<accession>A0A401GR06</accession>
<dbReference type="EMBL" id="BFAD01000006">
    <property type="protein sequence ID" value="GBE84643.1"/>
    <property type="molecule type" value="Genomic_DNA"/>
</dbReference>
<dbReference type="AlphaFoldDB" id="A0A401GR06"/>
<feature type="region of interest" description="Disordered" evidence="1">
    <location>
        <begin position="27"/>
        <end position="133"/>
    </location>
</feature>
<evidence type="ECO:0000256" key="1">
    <source>
        <dbReference type="SAM" id="MobiDB-lite"/>
    </source>
</evidence>
<name>A0A401GR06_9APHY</name>
<evidence type="ECO:0000313" key="2">
    <source>
        <dbReference type="EMBL" id="GBE84643.1"/>
    </source>
</evidence>
<feature type="compositionally biased region" description="Basic and acidic residues" evidence="1">
    <location>
        <begin position="38"/>
        <end position="59"/>
    </location>
</feature>
<feature type="compositionally biased region" description="Basic residues" evidence="1">
    <location>
        <begin position="70"/>
        <end position="79"/>
    </location>
</feature>
<feature type="compositionally biased region" description="Polar residues" evidence="1">
    <location>
        <begin position="178"/>
        <end position="191"/>
    </location>
</feature>
<comment type="caution">
    <text evidence="2">The sequence shown here is derived from an EMBL/GenBank/DDBJ whole genome shotgun (WGS) entry which is preliminary data.</text>
</comment>
<dbReference type="GeneID" id="38781560"/>
<gene>
    <name evidence="2" type="ORF">SCP_0606220</name>
</gene>
<sequence length="297" mass="32461">MPLPSKSKREDKRYEYQKQKVPCWCEGCKGKHVPQYTQRDHQTRPRYNSEKQSDDERGSVKLGATGILKKLAKKLKLSPKKNSTLSTASPPSPSQTPQPGSRPYSIGEAEGVQSHYQRSLSSPMPVDFSNDPSYAPKLCQSDSANILLAVEPEDSILEHSREAASRVLRHTDAPVADDTSSGSARASQESVLSYATPRTAISPAPDLGVQFDVDVNDPDAHNQLGPNLALDANVQPAIRFVIERGCSQVYVGAGRRDYVPLEQRPGVQDARQTPSAVEHGGITKRSMLASFEGKARL</sequence>
<reference evidence="2 3" key="1">
    <citation type="journal article" date="2018" name="Sci. Rep.">
        <title>Genome sequence of the cauliflower mushroom Sparassis crispa (Hanabiratake) and its association with beneficial usage.</title>
        <authorList>
            <person name="Kiyama R."/>
            <person name="Furutani Y."/>
            <person name="Kawaguchi K."/>
            <person name="Nakanishi T."/>
        </authorList>
    </citation>
    <scope>NUCLEOTIDE SEQUENCE [LARGE SCALE GENOMIC DNA]</scope>
</reference>
<proteinExistence type="predicted"/>
<protein>
    <submittedName>
        <fullName evidence="2">Uncharacterized protein</fullName>
    </submittedName>
</protein>
<dbReference type="STRING" id="139825.A0A401GR06"/>
<feature type="compositionally biased region" description="Low complexity" evidence="1">
    <location>
        <begin position="80"/>
        <end position="89"/>
    </location>
</feature>